<evidence type="ECO:0000256" key="11">
    <source>
        <dbReference type="SAM" id="Phobius"/>
    </source>
</evidence>
<feature type="transmembrane region" description="Helical" evidence="11">
    <location>
        <begin position="402"/>
        <end position="427"/>
    </location>
</feature>
<comment type="similarity">
    <text evidence="2">Belongs to the P2X receptor family.</text>
</comment>
<evidence type="ECO:0000256" key="4">
    <source>
        <dbReference type="ARBA" id="ARBA00022692"/>
    </source>
</evidence>
<evidence type="ECO:0000313" key="13">
    <source>
        <dbReference type="Proteomes" id="UP000318571"/>
    </source>
</evidence>
<reference evidence="12 13" key="1">
    <citation type="journal article" date="2018" name="Nat. Ecol. Evol.">
        <title>Genomic signatures of mitonuclear coevolution across populations of Tigriopus californicus.</title>
        <authorList>
            <person name="Barreto F.S."/>
            <person name="Watson E.T."/>
            <person name="Lima T.G."/>
            <person name="Willett C.S."/>
            <person name="Edmands S."/>
            <person name="Li W."/>
            <person name="Burton R.S."/>
        </authorList>
    </citation>
    <scope>NUCLEOTIDE SEQUENCE [LARGE SCALE GENOMIC DNA]</scope>
    <source>
        <strain evidence="12 13">San Diego</strain>
    </source>
</reference>
<evidence type="ECO:0000256" key="6">
    <source>
        <dbReference type="ARBA" id="ARBA00023065"/>
    </source>
</evidence>
<dbReference type="Gene3D" id="1.10.287.940">
    <property type="entry name" value="atp-gated p2x4 ion channel"/>
    <property type="match status" value="2"/>
</dbReference>
<dbReference type="GO" id="GO:0012505">
    <property type="term" value="C:endomembrane system"/>
    <property type="evidence" value="ECO:0007669"/>
    <property type="project" value="UniProtKB-SubCell"/>
</dbReference>
<dbReference type="GO" id="GO:0098794">
    <property type="term" value="C:postsynapse"/>
    <property type="evidence" value="ECO:0007669"/>
    <property type="project" value="GOC"/>
</dbReference>
<dbReference type="GO" id="GO:0001614">
    <property type="term" value="F:purinergic nucleotide receptor activity"/>
    <property type="evidence" value="ECO:0007669"/>
    <property type="project" value="InterPro"/>
</dbReference>
<protein>
    <submittedName>
        <fullName evidence="12">Uncharacterized protein</fullName>
    </submittedName>
</protein>
<dbReference type="GO" id="GO:0070588">
    <property type="term" value="P:calcium ion transmembrane transport"/>
    <property type="evidence" value="ECO:0007669"/>
    <property type="project" value="TreeGrafter"/>
</dbReference>
<evidence type="ECO:0000256" key="2">
    <source>
        <dbReference type="ARBA" id="ARBA00009848"/>
    </source>
</evidence>
<feature type="transmembrane region" description="Helical" evidence="11">
    <location>
        <begin position="30"/>
        <end position="49"/>
    </location>
</feature>
<accession>A0A553PR08</accession>
<keyword evidence="7 11" id="KW-0472">Membrane</keyword>
<dbReference type="EMBL" id="VCGU01000002">
    <property type="protein sequence ID" value="TRY80114.1"/>
    <property type="molecule type" value="Genomic_DNA"/>
</dbReference>
<keyword evidence="13" id="KW-1185">Reference proteome</keyword>
<dbReference type="AlphaFoldDB" id="A0A553PR08"/>
<dbReference type="InterPro" id="IPR001429">
    <property type="entry name" value="P2X_purnocptor"/>
</dbReference>
<proteinExistence type="inferred from homology"/>
<dbReference type="InterPro" id="IPR027309">
    <property type="entry name" value="P2X_extracellular_dom_sf"/>
</dbReference>
<organism evidence="12 13">
    <name type="scientific">Tigriopus californicus</name>
    <name type="common">Marine copepod</name>
    <dbReference type="NCBI Taxonomy" id="6832"/>
    <lineage>
        <taxon>Eukaryota</taxon>
        <taxon>Metazoa</taxon>
        <taxon>Ecdysozoa</taxon>
        <taxon>Arthropoda</taxon>
        <taxon>Crustacea</taxon>
        <taxon>Multicrustacea</taxon>
        <taxon>Hexanauplia</taxon>
        <taxon>Copepoda</taxon>
        <taxon>Harpacticoida</taxon>
        <taxon>Harpacticidae</taxon>
        <taxon>Tigriopus</taxon>
    </lineage>
</organism>
<dbReference type="InterPro" id="IPR059116">
    <property type="entry name" value="P2X_receptor"/>
</dbReference>
<dbReference type="PANTHER" id="PTHR10125:SF31">
    <property type="entry name" value="P2X RECEPTOR E"/>
    <property type="match status" value="1"/>
</dbReference>
<gene>
    <name evidence="12" type="ORF">TCAL_05124</name>
</gene>
<evidence type="ECO:0000313" key="12">
    <source>
        <dbReference type="EMBL" id="TRY80114.1"/>
    </source>
</evidence>
<evidence type="ECO:0000256" key="8">
    <source>
        <dbReference type="ARBA" id="ARBA00023286"/>
    </source>
</evidence>
<evidence type="ECO:0000256" key="10">
    <source>
        <dbReference type="SAM" id="MobiDB-lite"/>
    </source>
</evidence>
<comment type="caution">
    <text evidence="12">The sequence shown here is derived from an EMBL/GenBank/DDBJ whole genome shotgun (WGS) entry which is preliminary data.</text>
</comment>
<dbReference type="GO" id="GO:0005886">
    <property type="term" value="C:plasma membrane"/>
    <property type="evidence" value="ECO:0007669"/>
    <property type="project" value="InterPro"/>
</dbReference>
<dbReference type="PRINTS" id="PR01307">
    <property type="entry name" value="P2XRECEPTOR"/>
</dbReference>
<evidence type="ECO:0000256" key="5">
    <source>
        <dbReference type="ARBA" id="ARBA00022989"/>
    </source>
</evidence>
<dbReference type="Gene3D" id="2.60.490.10">
    <property type="entry name" value="atp-gated p2x4 ion channel domain"/>
    <property type="match status" value="1"/>
</dbReference>
<dbReference type="GO" id="GO:0033198">
    <property type="term" value="P:response to ATP"/>
    <property type="evidence" value="ECO:0007669"/>
    <property type="project" value="InterPro"/>
</dbReference>
<feature type="compositionally biased region" description="Polar residues" evidence="10">
    <location>
        <begin position="448"/>
        <end position="464"/>
    </location>
</feature>
<dbReference type="Proteomes" id="UP000318571">
    <property type="component" value="Chromosome 6"/>
</dbReference>
<keyword evidence="3" id="KW-0813">Transport</keyword>
<dbReference type="STRING" id="6832.A0A553PR08"/>
<keyword evidence="9" id="KW-0407">Ion channel</keyword>
<sequence length="506" mass="56999">MGDFLRSAWIAIIQYETPRLVKIHNRKVGLVRRIIQAGIIMYVGVYALYLQKGYQEFGRVESSVTTKIKGVIRSELDPDSHDDPCLCPEDNNDVKGVTCEPDESNCDLFEGKVRLSRPKVKPTAPDLKTRIEFEAMDLLFSNETTEDEDNGMMNKTNSQPMTVTETNALIGTRAPLTTRTATTPLSTAFRPLLTRKCHGKSRACPKGKIVYKAHGPLTGYCVPTDRPNARPGVHSCEVESWCPIEVDRLPLGKKRALMADAADYTVFVKNSVAFPYFGPQFVRNNLISNNGRPCLFKKDRPDPGCQIFRLGDMVELAGGNFSHMAIKGGVVSLSIAWHCNLDYDFMQYCLPKYSFRILDDFGWNFRHAKYHEEHRRSLYKLYGIKFIITVEGRGGKFNLKNMILNIGSGLALLGVTTIICDFLLLYVKERRVVKQKKYDYVTPEHPKPTSSNGKKNGDASTENPNLKLIRDNSEHSVLRGINREVSTMSSLAPLASQEHIELHVKD</sequence>
<dbReference type="Pfam" id="PF00864">
    <property type="entry name" value="P2X_receptor"/>
    <property type="match status" value="2"/>
</dbReference>
<feature type="region of interest" description="Disordered" evidence="10">
    <location>
        <begin position="439"/>
        <end position="466"/>
    </location>
</feature>
<comment type="subcellular location">
    <subcellularLocation>
        <location evidence="1">Endomembrane system</location>
    </subcellularLocation>
</comment>
<evidence type="ECO:0000256" key="1">
    <source>
        <dbReference type="ARBA" id="ARBA00004308"/>
    </source>
</evidence>
<name>A0A553PR08_TIGCA</name>
<dbReference type="GO" id="GO:0004931">
    <property type="term" value="F:extracellularly ATP-gated monoatomic cation channel activity"/>
    <property type="evidence" value="ECO:0007669"/>
    <property type="project" value="InterPro"/>
</dbReference>
<keyword evidence="5 11" id="KW-1133">Transmembrane helix</keyword>
<keyword evidence="8" id="KW-1071">Ligand-gated ion channel</keyword>
<evidence type="ECO:0000256" key="3">
    <source>
        <dbReference type="ARBA" id="ARBA00022448"/>
    </source>
</evidence>
<evidence type="ECO:0000256" key="7">
    <source>
        <dbReference type="ARBA" id="ARBA00023136"/>
    </source>
</evidence>
<keyword evidence="4 11" id="KW-0812">Transmembrane</keyword>
<dbReference type="PANTHER" id="PTHR10125">
    <property type="entry name" value="P2X PURINOCEPTOR"/>
    <property type="match status" value="1"/>
</dbReference>
<evidence type="ECO:0000256" key="9">
    <source>
        <dbReference type="ARBA" id="ARBA00023303"/>
    </source>
</evidence>
<keyword evidence="6" id="KW-0406">Ion transport</keyword>